<keyword evidence="5 9" id="KW-0963">Cytoplasm</keyword>
<dbReference type="InterPro" id="IPR029063">
    <property type="entry name" value="SAM-dependent_MTases_sf"/>
</dbReference>
<dbReference type="InterPro" id="IPR022474">
    <property type="entry name" value="Thiopur_S-MeTfrase_Se/Te_detox"/>
</dbReference>
<keyword evidence="7 9" id="KW-0808">Transferase</keyword>
<dbReference type="EMBL" id="JAOWKX010000013">
    <property type="protein sequence ID" value="MCV2886619.1"/>
    <property type="molecule type" value="Genomic_DNA"/>
</dbReference>
<dbReference type="NCBIfam" id="NF009732">
    <property type="entry name" value="PRK13255.1"/>
    <property type="match status" value="1"/>
</dbReference>
<evidence type="ECO:0000256" key="1">
    <source>
        <dbReference type="ARBA" id="ARBA00000903"/>
    </source>
</evidence>
<keyword evidence="11" id="KW-1185">Reference proteome</keyword>
<comment type="catalytic activity">
    <reaction evidence="1 9">
        <text>S-adenosyl-L-methionine + a thiopurine = S-adenosyl-L-homocysteine + a thiopurine S-methylether.</text>
        <dbReference type="EC" id="2.1.1.67"/>
    </reaction>
</comment>
<dbReference type="GO" id="GO:0008119">
    <property type="term" value="F:thiopurine S-methyltransferase activity"/>
    <property type="evidence" value="ECO:0007669"/>
    <property type="project" value="UniProtKB-EC"/>
</dbReference>
<evidence type="ECO:0000256" key="9">
    <source>
        <dbReference type="HAMAP-Rule" id="MF_00812"/>
    </source>
</evidence>
<evidence type="ECO:0000256" key="4">
    <source>
        <dbReference type="ARBA" id="ARBA00011905"/>
    </source>
</evidence>
<evidence type="ECO:0000256" key="5">
    <source>
        <dbReference type="ARBA" id="ARBA00022490"/>
    </source>
</evidence>
<comment type="caution">
    <text evidence="10">The sequence shown here is derived from an EMBL/GenBank/DDBJ whole genome shotgun (WGS) entry which is preliminary data.</text>
</comment>
<gene>
    <name evidence="10" type="primary">tmpT</name>
    <name evidence="9" type="synonym">tpm</name>
    <name evidence="10" type="ORF">OE749_18140</name>
</gene>
<dbReference type="HAMAP" id="MF_00812">
    <property type="entry name" value="Thiopur_methtran"/>
    <property type="match status" value="1"/>
</dbReference>
<dbReference type="Gene3D" id="3.40.50.150">
    <property type="entry name" value="Vaccinia Virus protein VP39"/>
    <property type="match status" value="1"/>
</dbReference>
<keyword evidence="8 9" id="KW-0949">S-adenosyl-L-methionine</keyword>
<dbReference type="Proteomes" id="UP001652504">
    <property type="component" value="Unassembled WGS sequence"/>
</dbReference>
<accession>A0ABT3AD83</accession>
<dbReference type="PROSITE" id="PS51585">
    <property type="entry name" value="SAM_MT_TPMT"/>
    <property type="match status" value="1"/>
</dbReference>
<dbReference type="PANTHER" id="PTHR10259">
    <property type="entry name" value="THIOPURINE S-METHYLTRANSFERASE"/>
    <property type="match status" value="1"/>
</dbReference>
<evidence type="ECO:0000256" key="2">
    <source>
        <dbReference type="ARBA" id="ARBA00004496"/>
    </source>
</evidence>
<reference evidence="10 11" key="1">
    <citation type="submission" date="2022-10" db="EMBL/GenBank/DDBJ databases">
        <title>Aestuariibacter sp. AA17 isolated from Montipora capitata coral fragment.</title>
        <authorList>
            <person name="Emsley S.A."/>
            <person name="Pfannmuller K.M."/>
            <person name="Loughran R.M."/>
            <person name="Shlafstein M."/>
            <person name="Papke E."/>
            <person name="Saw J.H."/>
            <person name="Ushijima B."/>
            <person name="Videau P."/>
        </authorList>
    </citation>
    <scope>NUCLEOTIDE SEQUENCE [LARGE SCALE GENOMIC DNA]</scope>
    <source>
        <strain evidence="10 11">AA17</strain>
    </source>
</reference>
<feature type="binding site" evidence="9">
    <location>
        <position position="10"/>
    </location>
    <ligand>
        <name>S-adenosyl-L-methionine</name>
        <dbReference type="ChEBI" id="CHEBI:59789"/>
    </ligand>
</feature>
<feature type="binding site" evidence="9">
    <location>
        <position position="66"/>
    </location>
    <ligand>
        <name>S-adenosyl-L-methionine</name>
        <dbReference type="ChEBI" id="CHEBI:59789"/>
    </ligand>
</feature>
<feature type="binding site" evidence="9">
    <location>
        <position position="123"/>
    </location>
    <ligand>
        <name>S-adenosyl-L-methionine</name>
        <dbReference type="ChEBI" id="CHEBI:59789"/>
    </ligand>
</feature>
<evidence type="ECO:0000256" key="6">
    <source>
        <dbReference type="ARBA" id="ARBA00022603"/>
    </source>
</evidence>
<dbReference type="InterPro" id="IPR008854">
    <property type="entry name" value="TPMT"/>
</dbReference>
<dbReference type="SUPFAM" id="SSF53335">
    <property type="entry name" value="S-adenosyl-L-methionine-dependent methyltransferases"/>
    <property type="match status" value="1"/>
</dbReference>
<dbReference type="NCBIfam" id="TIGR03840">
    <property type="entry name" value="TMPT_Se_Te"/>
    <property type="match status" value="1"/>
</dbReference>
<evidence type="ECO:0000313" key="11">
    <source>
        <dbReference type="Proteomes" id="UP001652504"/>
    </source>
</evidence>
<dbReference type="GO" id="GO:0032259">
    <property type="term" value="P:methylation"/>
    <property type="evidence" value="ECO:0007669"/>
    <property type="project" value="UniProtKB-KW"/>
</dbReference>
<keyword evidence="6 9" id="KW-0489">Methyltransferase</keyword>
<dbReference type="RefSeq" id="WP_263713910.1">
    <property type="nucleotide sequence ID" value="NZ_JAOWKX010000013.1"/>
</dbReference>
<comment type="similarity">
    <text evidence="3 9">Belongs to the class I-like SAM-binding methyltransferase superfamily. TPMT family.</text>
</comment>
<sequence length="212" mass="23977">MEKAFWMERWETNRIAFHEGEVNAYLAAHFSGLQLAEGSTVFVPLCGKTVDMAWLRSRGIKVVGAELSERAVQDFFHELGISPSVSNSSTHRVYQADGITLYVGDIFELDAEQIGHVDAVYDRAALVALPFEMRERYAKHLLAITNHAKQFVVLYQYDENLMQGPPFSVPNEELKDWYGPHYQFELKVSAPLPEGIRGTPVFSSVWQLNPAV</sequence>
<organism evidence="10 11">
    <name type="scientific">Fluctibacter corallii</name>
    <dbReference type="NCBI Taxonomy" id="2984329"/>
    <lineage>
        <taxon>Bacteria</taxon>
        <taxon>Pseudomonadati</taxon>
        <taxon>Pseudomonadota</taxon>
        <taxon>Gammaproteobacteria</taxon>
        <taxon>Alteromonadales</taxon>
        <taxon>Alteromonadaceae</taxon>
        <taxon>Fluctibacter</taxon>
    </lineage>
</organism>
<evidence type="ECO:0000313" key="10">
    <source>
        <dbReference type="EMBL" id="MCV2886619.1"/>
    </source>
</evidence>
<dbReference type="PANTHER" id="PTHR10259:SF11">
    <property type="entry name" value="THIOPURINE S-METHYLTRANSFERASE"/>
    <property type="match status" value="1"/>
</dbReference>
<proteinExistence type="inferred from homology"/>
<dbReference type="Pfam" id="PF05724">
    <property type="entry name" value="TPMT"/>
    <property type="match status" value="1"/>
</dbReference>
<dbReference type="EC" id="2.1.1.67" evidence="4 9"/>
<name>A0ABT3AD83_9ALTE</name>
<dbReference type="PIRSF" id="PIRSF023956">
    <property type="entry name" value="Thiopurine_S-methyltransferase"/>
    <property type="match status" value="1"/>
</dbReference>
<feature type="binding site" evidence="9">
    <location>
        <position position="45"/>
    </location>
    <ligand>
        <name>S-adenosyl-L-methionine</name>
        <dbReference type="ChEBI" id="CHEBI:59789"/>
    </ligand>
</feature>
<evidence type="ECO:0000256" key="3">
    <source>
        <dbReference type="ARBA" id="ARBA00008145"/>
    </source>
</evidence>
<evidence type="ECO:0000256" key="7">
    <source>
        <dbReference type="ARBA" id="ARBA00022679"/>
    </source>
</evidence>
<dbReference type="InterPro" id="IPR025835">
    <property type="entry name" value="Thiopurine_S-MeTrfase"/>
</dbReference>
<protein>
    <recommendedName>
        <fullName evidence="4 9">Thiopurine S-methyltransferase</fullName>
        <ecNumber evidence="4 9">2.1.1.67</ecNumber>
    </recommendedName>
    <alternativeName>
        <fullName evidence="9">Thiopurine methyltransferase</fullName>
    </alternativeName>
</protein>
<evidence type="ECO:0000256" key="8">
    <source>
        <dbReference type="ARBA" id="ARBA00022691"/>
    </source>
</evidence>
<comment type="subcellular location">
    <subcellularLocation>
        <location evidence="2 9">Cytoplasm</location>
    </subcellularLocation>
</comment>